<dbReference type="OrthoDB" id="9797132at2"/>
<evidence type="ECO:0000313" key="7">
    <source>
        <dbReference type="Proteomes" id="UP000018896"/>
    </source>
</evidence>
<keyword evidence="4" id="KW-0408">Iron</keyword>
<dbReference type="InterPro" id="IPR019903">
    <property type="entry name" value="RIC_family"/>
</dbReference>
<evidence type="ECO:0000259" key="5">
    <source>
        <dbReference type="Pfam" id="PF01814"/>
    </source>
</evidence>
<dbReference type="PANTHER" id="PTHR36438">
    <property type="entry name" value="IRON-SULFUR CLUSTER REPAIR PROTEIN YTFE"/>
    <property type="match status" value="1"/>
</dbReference>
<feature type="domain" description="Hemerythrin-like" evidence="5">
    <location>
        <begin position="84"/>
        <end position="231"/>
    </location>
</feature>
<evidence type="ECO:0000256" key="3">
    <source>
        <dbReference type="ARBA" id="ARBA00022723"/>
    </source>
</evidence>
<accession>W4QYX2</accession>
<comment type="caution">
    <text evidence="6">The sequence shown here is derived from an EMBL/GenBank/DDBJ whole genome shotgun (WGS) entry which is preliminary data.</text>
</comment>
<name>W4QYX2_HALA3</name>
<evidence type="ECO:0000256" key="4">
    <source>
        <dbReference type="ARBA" id="ARBA00023004"/>
    </source>
</evidence>
<organism evidence="6 7">
    <name type="scientific">Halalkalibacter akibai (strain ATCC 43226 / DSM 21942 / CIP 109018 / JCM 9157 / 1139)</name>
    <name type="common">Bacillus akibai</name>
    <dbReference type="NCBI Taxonomy" id="1236973"/>
    <lineage>
        <taxon>Bacteria</taxon>
        <taxon>Bacillati</taxon>
        <taxon>Bacillota</taxon>
        <taxon>Bacilli</taxon>
        <taxon>Bacillales</taxon>
        <taxon>Bacillaceae</taxon>
        <taxon>Halalkalibacter</taxon>
    </lineage>
</organism>
<dbReference type="Proteomes" id="UP000018896">
    <property type="component" value="Unassembled WGS sequence"/>
</dbReference>
<keyword evidence="2" id="KW-0963">Cytoplasm</keyword>
<gene>
    <name evidence="6" type="ORF">JCM9157_4350</name>
</gene>
<dbReference type="AlphaFoldDB" id="W4QYX2"/>
<dbReference type="GO" id="GO:0005737">
    <property type="term" value="C:cytoplasm"/>
    <property type="evidence" value="ECO:0007669"/>
    <property type="project" value="UniProtKB-SubCell"/>
</dbReference>
<keyword evidence="7" id="KW-1185">Reference proteome</keyword>
<evidence type="ECO:0000313" key="6">
    <source>
        <dbReference type="EMBL" id="GAE37102.1"/>
    </source>
</evidence>
<dbReference type="PANTHER" id="PTHR36438:SF1">
    <property type="entry name" value="IRON-SULFUR CLUSTER REPAIR PROTEIN YTFE"/>
    <property type="match status" value="1"/>
</dbReference>
<dbReference type="InterPro" id="IPR012312">
    <property type="entry name" value="Hemerythrin-like"/>
</dbReference>
<evidence type="ECO:0000256" key="1">
    <source>
        <dbReference type="ARBA" id="ARBA00004496"/>
    </source>
</evidence>
<keyword evidence="3" id="KW-0479">Metal-binding</keyword>
<dbReference type="Pfam" id="PF01814">
    <property type="entry name" value="Hemerythrin"/>
    <property type="match status" value="1"/>
</dbReference>
<dbReference type="Pfam" id="PF04405">
    <property type="entry name" value="ScdA_N"/>
    <property type="match status" value="1"/>
</dbReference>
<dbReference type="NCBIfam" id="TIGR03652">
    <property type="entry name" value="FeS_repair_RIC"/>
    <property type="match status" value="1"/>
</dbReference>
<dbReference type="RefSeq" id="WP_035667483.1">
    <property type="nucleotide sequence ID" value="NZ_BAUV01000053.1"/>
</dbReference>
<dbReference type="STRING" id="1236973.JCM9157_4350"/>
<reference evidence="6 7" key="1">
    <citation type="journal article" date="2014" name="Genome Announc.">
        <title>Draft Genome Sequences of Three Alkaliphilic Bacillus Strains, Bacillus wakoensis JCM 9140T, Bacillus akibai JCM 9157T, and Bacillus hemicellulosilyticus JCM 9152T.</title>
        <authorList>
            <person name="Yuki M."/>
            <person name="Oshima K."/>
            <person name="Suda W."/>
            <person name="Oshida Y."/>
            <person name="Kitamura K."/>
            <person name="Iida T."/>
            <person name="Hattori M."/>
            <person name="Ohkuma M."/>
        </authorList>
    </citation>
    <scope>NUCLEOTIDE SEQUENCE [LARGE SCALE GENOMIC DNA]</scope>
    <source>
        <strain evidence="6 7">JCM 9157</strain>
    </source>
</reference>
<sequence length="237" mass="27677">MNHTFTETSIVGDIVLKFPKASDLLKSYRIDFCCGGNRPIIEAITEKNLSVEEVLKNLNKLYQDTIAFQDTRIAWEKASYQELIDHIILKHHRYINEELPLLSPYVTKVLRVHGQNQPHLAQIHDLFHELQIELEQHLIKEEQEDFPLILELEQNPTKNLFKKLQVVVENLENEHSHAGNILRELREITNDYTPPEGACGTYRLVYQRLFDLESDLFQHIHLENHVLFPRALAQASV</sequence>
<comment type="subcellular location">
    <subcellularLocation>
        <location evidence="1">Cytoplasm</location>
    </subcellularLocation>
</comment>
<evidence type="ECO:0000256" key="2">
    <source>
        <dbReference type="ARBA" id="ARBA00022490"/>
    </source>
</evidence>
<dbReference type="GO" id="GO:0046872">
    <property type="term" value="F:metal ion binding"/>
    <property type="evidence" value="ECO:0007669"/>
    <property type="project" value="UniProtKB-KW"/>
</dbReference>
<dbReference type="Gene3D" id="1.20.120.520">
    <property type="entry name" value="nmb1532 protein domain like"/>
    <property type="match status" value="1"/>
</dbReference>
<protein>
    <submittedName>
        <fullName evidence="6">Nitric oxide-dependent regulator DnrN or NorA</fullName>
    </submittedName>
</protein>
<dbReference type="eggNOG" id="COG2846">
    <property type="taxonomic scope" value="Bacteria"/>
</dbReference>
<proteinExistence type="predicted"/>
<dbReference type="EMBL" id="BAUV01000053">
    <property type="protein sequence ID" value="GAE37102.1"/>
    <property type="molecule type" value="Genomic_DNA"/>
</dbReference>